<reference evidence="1 2" key="1">
    <citation type="submission" date="2023-09" db="EMBL/GenBank/DDBJ databases">
        <title>Genomes of two closely related lineages of the louse Polyplax serrata with different host specificities.</title>
        <authorList>
            <person name="Martinu J."/>
            <person name="Tarabai H."/>
            <person name="Stefka J."/>
            <person name="Hypsa V."/>
        </authorList>
    </citation>
    <scope>NUCLEOTIDE SEQUENCE [LARGE SCALE GENOMIC DNA]</scope>
    <source>
        <strain evidence="1">98ZLc_SE</strain>
    </source>
</reference>
<dbReference type="InterPro" id="IPR036322">
    <property type="entry name" value="WD40_repeat_dom_sf"/>
</dbReference>
<name>A0ABR1B0H5_POLSC</name>
<dbReference type="InterPro" id="IPR037379">
    <property type="entry name" value="WDR74/Nsa1"/>
</dbReference>
<dbReference type="Proteomes" id="UP001359485">
    <property type="component" value="Unassembled WGS sequence"/>
</dbReference>
<organism evidence="1 2">
    <name type="scientific">Polyplax serrata</name>
    <name type="common">Common mouse louse</name>
    <dbReference type="NCBI Taxonomy" id="468196"/>
    <lineage>
        <taxon>Eukaryota</taxon>
        <taxon>Metazoa</taxon>
        <taxon>Ecdysozoa</taxon>
        <taxon>Arthropoda</taxon>
        <taxon>Hexapoda</taxon>
        <taxon>Insecta</taxon>
        <taxon>Pterygota</taxon>
        <taxon>Neoptera</taxon>
        <taxon>Paraneoptera</taxon>
        <taxon>Psocodea</taxon>
        <taxon>Troctomorpha</taxon>
        <taxon>Phthiraptera</taxon>
        <taxon>Anoplura</taxon>
        <taxon>Polyplacidae</taxon>
        <taxon>Polyplax</taxon>
    </lineage>
</organism>
<accession>A0ABR1B0H5</accession>
<dbReference type="InterPro" id="IPR001680">
    <property type="entry name" value="WD40_rpt"/>
</dbReference>
<comment type="caution">
    <text evidence="1">The sequence shown here is derived from an EMBL/GenBank/DDBJ whole genome shotgun (WGS) entry which is preliminary data.</text>
</comment>
<dbReference type="InterPro" id="IPR015943">
    <property type="entry name" value="WD40/YVTN_repeat-like_dom_sf"/>
</dbReference>
<gene>
    <name evidence="1" type="ORF">RUM44_007378</name>
</gene>
<evidence type="ECO:0008006" key="3">
    <source>
        <dbReference type="Google" id="ProtNLM"/>
    </source>
</evidence>
<dbReference type="CDD" id="cd22857">
    <property type="entry name" value="WDR74"/>
    <property type="match status" value="1"/>
</dbReference>
<proteinExistence type="predicted"/>
<protein>
    <recommendedName>
        <fullName evidence="3">WD repeat-containing protein 74</fullName>
    </recommendedName>
</protein>
<sequence length="369" mass="42025">MSKKTKATTDFNLYVGGKTGAFKGVKVDYNGIIVKNLQNVEILKPESEISVLNWNENKECDILIGTVNQTVKIYDIEFKAYSTSFEAKFGTGPIVGFARVNGAVTTCSGSGHIKVWKYKKNEQIQFSVGGEVSHMKEFYQKEGVIGLGGNKNDFKIWDIERKEKIFCAKNVKKDMLELEVPIWVTDLTFLPDSEYKVAVSTRHGQVRLYDTKAQRRPVIDINIENQSLNTITLCHNNNQVIVGSTTGHLMMADLRGKGKILHRYKGPVGSVRQVAAHPKLPYFASVGLDRYMRIHHTESRRLLFERYLKVRLNTVLMSSKFGKDLEKLDQSDEDDIECVDLEGENEFNEIFDNMETVRSEPQKKKKKIQ</sequence>
<dbReference type="PANTHER" id="PTHR16038:SF4">
    <property type="entry name" value="WD REPEAT-CONTAINING PROTEIN 74"/>
    <property type="match status" value="1"/>
</dbReference>
<evidence type="ECO:0000313" key="1">
    <source>
        <dbReference type="EMBL" id="KAK6632337.1"/>
    </source>
</evidence>
<dbReference type="EMBL" id="JAWJWF010000005">
    <property type="protein sequence ID" value="KAK6632337.1"/>
    <property type="molecule type" value="Genomic_DNA"/>
</dbReference>
<evidence type="ECO:0000313" key="2">
    <source>
        <dbReference type="Proteomes" id="UP001359485"/>
    </source>
</evidence>
<dbReference type="SUPFAM" id="SSF50978">
    <property type="entry name" value="WD40 repeat-like"/>
    <property type="match status" value="1"/>
</dbReference>
<dbReference type="SMART" id="SM00320">
    <property type="entry name" value="WD40"/>
    <property type="match status" value="5"/>
</dbReference>
<dbReference type="Gene3D" id="2.130.10.10">
    <property type="entry name" value="YVTN repeat-like/Quinoprotein amine dehydrogenase"/>
    <property type="match status" value="2"/>
</dbReference>
<keyword evidence="2" id="KW-1185">Reference proteome</keyword>
<dbReference type="PANTHER" id="PTHR16038">
    <property type="entry name" value="NOP SEVEN ASSOCIATED PROTEIN 1"/>
    <property type="match status" value="1"/>
</dbReference>